<name>A0A6A6RYK8_9PLEO</name>
<protein>
    <submittedName>
        <fullName evidence="1">Uncharacterized protein</fullName>
    </submittedName>
</protein>
<dbReference type="AlphaFoldDB" id="A0A6A6RYK8"/>
<dbReference type="EMBL" id="MU006788">
    <property type="protein sequence ID" value="KAF2639064.1"/>
    <property type="molecule type" value="Genomic_DNA"/>
</dbReference>
<evidence type="ECO:0000313" key="1">
    <source>
        <dbReference type="EMBL" id="KAF2639064.1"/>
    </source>
</evidence>
<keyword evidence="2" id="KW-1185">Reference proteome</keyword>
<proteinExistence type="predicted"/>
<dbReference type="Proteomes" id="UP000799753">
    <property type="component" value="Unassembled WGS sequence"/>
</dbReference>
<gene>
    <name evidence="1" type="ORF">P280DRAFT_471053</name>
</gene>
<accession>A0A6A6RYK8</accession>
<evidence type="ECO:0000313" key="2">
    <source>
        <dbReference type="Proteomes" id="UP000799753"/>
    </source>
</evidence>
<organism evidence="1 2">
    <name type="scientific">Massarina eburnea CBS 473.64</name>
    <dbReference type="NCBI Taxonomy" id="1395130"/>
    <lineage>
        <taxon>Eukaryota</taxon>
        <taxon>Fungi</taxon>
        <taxon>Dikarya</taxon>
        <taxon>Ascomycota</taxon>
        <taxon>Pezizomycotina</taxon>
        <taxon>Dothideomycetes</taxon>
        <taxon>Pleosporomycetidae</taxon>
        <taxon>Pleosporales</taxon>
        <taxon>Massarineae</taxon>
        <taxon>Massarinaceae</taxon>
        <taxon>Massarina</taxon>
    </lineage>
</organism>
<reference evidence="1" key="1">
    <citation type="journal article" date="2020" name="Stud. Mycol.">
        <title>101 Dothideomycetes genomes: a test case for predicting lifestyles and emergence of pathogens.</title>
        <authorList>
            <person name="Haridas S."/>
            <person name="Albert R."/>
            <person name="Binder M."/>
            <person name="Bloem J."/>
            <person name="Labutti K."/>
            <person name="Salamov A."/>
            <person name="Andreopoulos B."/>
            <person name="Baker S."/>
            <person name="Barry K."/>
            <person name="Bills G."/>
            <person name="Bluhm B."/>
            <person name="Cannon C."/>
            <person name="Castanera R."/>
            <person name="Culley D."/>
            <person name="Daum C."/>
            <person name="Ezra D."/>
            <person name="Gonzalez J."/>
            <person name="Henrissat B."/>
            <person name="Kuo A."/>
            <person name="Liang C."/>
            <person name="Lipzen A."/>
            <person name="Lutzoni F."/>
            <person name="Magnuson J."/>
            <person name="Mondo S."/>
            <person name="Nolan M."/>
            <person name="Ohm R."/>
            <person name="Pangilinan J."/>
            <person name="Park H.-J."/>
            <person name="Ramirez L."/>
            <person name="Alfaro M."/>
            <person name="Sun H."/>
            <person name="Tritt A."/>
            <person name="Yoshinaga Y."/>
            <person name="Zwiers L.-H."/>
            <person name="Turgeon B."/>
            <person name="Goodwin S."/>
            <person name="Spatafora J."/>
            <person name="Crous P."/>
            <person name="Grigoriev I."/>
        </authorList>
    </citation>
    <scope>NUCLEOTIDE SEQUENCE</scope>
    <source>
        <strain evidence="1">CBS 473.64</strain>
    </source>
</reference>
<sequence>MPSFTDQDLRAAKLLPVPRRREIMLKALWLSIPGVSTNFVRPSNETMLEAYDYLYADLSELGEVGARLRAELVALKNDFFYPWTAIYGIAEEAGARWVFFFYRIAFCTYMGSNKTLPEIRAIVRGWAKERIFTSWHRFHDDILNAAYNNKFAPIKSQVRTRKLLVLFWTTLEQPISEVERLAHVKDTRREQLQKLVQDIGDQDLKNTAQRGFPGVDDVGLGQHSTFTDDLIRIAINVGFSREEIEEKVQKWRGSDVFKTKWRHEFIRYEKARNYVEVEEF</sequence>